<keyword evidence="2" id="KW-1185">Reference proteome</keyword>
<dbReference type="AlphaFoldDB" id="A0A162DA84"/>
<organism evidence="1 2">
    <name type="scientific">Daphnia magna</name>
    <dbReference type="NCBI Taxonomy" id="35525"/>
    <lineage>
        <taxon>Eukaryota</taxon>
        <taxon>Metazoa</taxon>
        <taxon>Ecdysozoa</taxon>
        <taxon>Arthropoda</taxon>
        <taxon>Crustacea</taxon>
        <taxon>Branchiopoda</taxon>
        <taxon>Diplostraca</taxon>
        <taxon>Cladocera</taxon>
        <taxon>Anomopoda</taxon>
        <taxon>Daphniidae</taxon>
        <taxon>Daphnia</taxon>
    </lineage>
</organism>
<accession>A0A162DA84</accession>
<evidence type="ECO:0000313" key="2">
    <source>
        <dbReference type="Proteomes" id="UP000076858"/>
    </source>
</evidence>
<dbReference type="Proteomes" id="UP000076858">
    <property type="component" value="Unassembled WGS sequence"/>
</dbReference>
<reference evidence="1 2" key="1">
    <citation type="submission" date="2016-03" db="EMBL/GenBank/DDBJ databases">
        <title>EvidentialGene: Evidence-directed Construction of Genes on Genomes.</title>
        <authorList>
            <person name="Gilbert D.G."/>
            <person name="Choi J.-H."/>
            <person name="Mockaitis K."/>
            <person name="Colbourne J."/>
            <person name="Pfrender M."/>
        </authorList>
    </citation>
    <scope>NUCLEOTIDE SEQUENCE [LARGE SCALE GENOMIC DNA]</scope>
    <source>
        <strain evidence="1 2">Xinb3</strain>
        <tissue evidence="1">Complete organism</tissue>
    </source>
</reference>
<sequence length="61" mass="7393">MMTMMLHLNENFFSAALVRPSQRRFQNIRPEGMAAHVYQLLQLICIYAKQQKSYMYFYLKK</sequence>
<dbReference type="EMBL" id="LRGB01002121">
    <property type="protein sequence ID" value="KZS09004.1"/>
    <property type="molecule type" value="Genomic_DNA"/>
</dbReference>
<name>A0A162DA84_9CRUS</name>
<proteinExistence type="predicted"/>
<gene>
    <name evidence="1" type="ORF">APZ42_026751</name>
</gene>
<comment type="caution">
    <text evidence="1">The sequence shown here is derived from an EMBL/GenBank/DDBJ whole genome shotgun (WGS) entry which is preliminary data.</text>
</comment>
<protein>
    <submittedName>
        <fullName evidence="1">Uncharacterized protein</fullName>
    </submittedName>
</protein>
<evidence type="ECO:0000313" key="1">
    <source>
        <dbReference type="EMBL" id="KZS09004.1"/>
    </source>
</evidence>